<dbReference type="InterPro" id="IPR003018">
    <property type="entry name" value="GAF"/>
</dbReference>
<dbReference type="SUPFAM" id="SSF55781">
    <property type="entry name" value="GAF domain-like"/>
    <property type="match status" value="1"/>
</dbReference>
<dbReference type="Pfam" id="PF08447">
    <property type="entry name" value="PAS_3"/>
    <property type="match status" value="3"/>
</dbReference>
<dbReference type="FunFam" id="3.30.450.20:FF:000088">
    <property type="entry name" value="Sensory transduction histidine kinase"/>
    <property type="match status" value="1"/>
</dbReference>
<dbReference type="SMART" id="SM00086">
    <property type="entry name" value="PAC"/>
    <property type="match status" value="3"/>
</dbReference>
<dbReference type="InterPro" id="IPR000700">
    <property type="entry name" value="PAS-assoc_C"/>
</dbReference>
<dbReference type="Pfam" id="PF01590">
    <property type="entry name" value="GAF"/>
    <property type="match status" value="1"/>
</dbReference>
<comment type="catalytic activity">
    <reaction evidence="1">
        <text>ATP + protein L-histidine = ADP + protein N-phospho-L-histidine.</text>
        <dbReference type="EC" id="2.7.13.3"/>
    </reaction>
</comment>
<dbReference type="SMART" id="SM00387">
    <property type="entry name" value="HATPase_c"/>
    <property type="match status" value="1"/>
</dbReference>
<dbReference type="InterPro" id="IPR004358">
    <property type="entry name" value="Sig_transdc_His_kin-like_C"/>
</dbReference>
<feature type="domain" description="Histidine kinase" evidence="6">
    <location>
        <begin position="567"/>
        <end position="781"/>
    </location>
</feature>
<evidence type="ECO:0000256" key="4">
    <source>
        <dbReference type="ARBA" id="ARBA00022679"/>
    </source>
</evidence>
<dbReference type="GO" id="GO:0000155">
    <property type="term" value="F:phosphorelay sensor kinase activity"/>
    <property type="evidence" value="ECO:0007669"/>
    <property type="project" value="InterPro"/>
</dbReference>
<dbReference type="Gene3D" id="2.10.70.100">
    <property type="match status" value="1"/>
</dbReference>
<dbReference type="InterPro" id="IPR001610">
    <property type="entry name" value="PAC"/>
</dbReference>
<keyword evidence="4" id="KW-0808">Transferase</keyword>
<dbReference type="InterPro" id="IPR035965">
    <property type="entry name" value="PAS-like_dom_sf"/>
</dbReference>
<feature type="domain" description="PAS" evidence="7">
    <location>
        <begin position="167"/>
        <end position="237"/>
    </location>
</feature>
<gene>
    <name evidence="9" type="ORF">HDF17_002946</name>
</gene>
<dbReference type="PROSITE" id="PS50113">
    <property type="entry name" value="PAC"/>
    <property type="match status" value="3"/>
</dbReference>
<dbReference type="InterPro" id="IPR003594">
    <property type="entry name" value="HATPase_dom"/>
</dbReference>
<dbReference type="InterPro" id="IPR005467">
    <property type="entry name" value="His_kinase_dom"/>
</dbReference>
<dbReference type="AlphaFoldDB" id="A0A7Y9PIT1"/>
<dbReference type="PROSITE" id="PS50112">
    <property type="entry name" value="PAS"/>
    <property type="match status" value="2"/>
</dbReference>
<feature type="domain" description="PAC" evidence="8">
    <location>
        <begin position="369"/>
        <end position="421"/>
    </location>
</feature>
<dbReference type="FunFam" id="3.30.450.20:FF:000099">
    <property type="entry name" value="Sensory box sensor histidine kinase"/>
    <property type="match status" value="1"/>
</dbReference>
<dbReference type="PANTHER" id="PTHR43304:SF1">
    <property type="entry name" value="PAC DOMAIN-CONTAINING PROTEIN"/>
    <property type="match status" value="1"/>
</dbReference>
<dbReference type="Gene3D" id="3.30.450.20">
    <property type="entry name" value="PAS domain"/>
    <property type="match status" value="3"/>
</dbReference>
<dbReference type="RefSeq" id="WP_179492150.1">
    <property type="nucleotide sequence ID" value="NZ_JACCCW010000002.1"/>
</dbReference>
<evidence type="ECO:0000256" key="3">
    <source>
        <dbReference type="ARBA" id="ARBA00022553"/>
    </source>
</evidence>
<dbReference type="SMART" id="SM00065">
    <property type="entry name" value="GAF"/>
    <property type="match status" value="1"/>
</dbReference>
<feature type="domain" description="PAS" evidence="7">
    <location>
        <begin position="319"/>
        <end position="365"/>
    </location>
</feature>
<dbReference type="InterPro" id="IPR003661">
    <property type="entry name" value="HisK_dim/P_dom"/>
</dbReference>
<feature type="domain" description="PAC" evidence="8">
    <location>
        <begin position="495"/>
        <end position="547"/>
    </location>
</feature>
<evidence type="ECO:0000259" key="8">
    <source>
        <dbReference type="PROSITE" id="PS50113"/>
    </source>
</evidence>
<keyword evidence="5" id="KW-0418">Kinase</keyword>
<dbReference type="SUPFAM" id="SSF55785">
    <property type="entry name" value="PYP-like sensor domain (PAS domain)"/>
    <property type="match status" value="3"/>
</dbReference>
<comment type="caution">
    <text evidence="9">The sequence shown here is derived from an EMBL/GenBank/DDBJ whole genome shotgun (WGS) entry which is preliminary data.</text>
</comment>
<dbReference type="EMBL" id="JACCCW010000002">
    <property type="protein sequence ID" value="NYF80626.1"/>
    <property type="molecule type" value="Genomic_DNA"/>
</dbReference>
<dbReference type="Gene3D" id="1.10.287.130">
    <property type="match status" value="1"/>
</dbReference>
<evidence type="ECO:0000256" key="5">
    <source>
        <dbReference type="ARBA" id="ARBA00022777"/>
    </source>
</evidence>
<dbReference type="PANTHER" id="PTHR43304">
    <property type="entry name" value="PHYTOCHROME-LIKE PROTEIN CPH1"/>
    <property type="match status" value="1"/>
</dbReference>
<accession>A0A7Y9PIT1</accession>
<dbReference type="CDD" id="cd00130">
    <property type="entry name" value="PAS"/>
    <property type="match status" value="3"/>
</dbReference>
<name>A0A7Y9PIT1_9BACT</name>
<dbReference type="InterPro" id="IPR029016">
    <property type="entry name" value="GAF-like_dom_sf"/>
</dbReference>
<dbReference type="PROSITE" id="PS50109">
    <property type="entry name" value="HIS_KIN"/>
    <property type="match status" value="1"/>
</dbReference>
<dbReference type="InterPro" id="IPR013655">
    <property type="entry name" value="PAS_fold_3"/>
</dbReference>
<evidence type="ECO:0000259" key="6">
    <source>
        <dbReference type="PROSITE" id="PS50109"/>
    </source>
</evidence>
<dbReference type="NCBIfam" id="TIGR00229">
    <property type="entry name" value="sensory_box"/>
    <property type="match status" value="2"/>
</dbReference>
<keyword evidence="3" id="KW-0597">Phosphoprotein</keyword>
<keyword evidence="10" id="KW-1185">Reference proteome</keyword>
<dbReference type="PRINTS" id="PR00344">
    <property type="entry name" value="BCTRLSENSOR"/>
</dbReference>
<evidence type="ECO:0000256" key="2">
    <source>
        <dbReference type="ARBA" id="ARBA00012438"/>
    </source>
</evidence>
<evidence type="ECO:0000313" key="10">
    <source>
        <dbReference type="Proteomes" id="UP000589520"/>
    </source>
</evidence>
<dbReference type="SMART" id="SM00388">
    <property type="entry name" value="HisKA"/>
    <property type="match status" value="1"/>
</dbReference>
<feature type="domain" description="PAC" evidence="8">
    <location>
        <begin position="240"/>
        <end position="292"/>
    </location>
</feature>
<evidence type="ECO:0000256" key="1">
    <source>
        <dbReference type="ARBA" id="ARBA00000085"/>
    </source>
</evidence>
<dbReference type="InterPro" id="IPR000014">
    <property type="entry name" value="PAS"/>
</dbReference>
<organism evidence="9 10">
    <name type="scientific">Granulicella arctica</name>
    <dbReference type="NCBI Taxonomy" id="940613"/>
    <lineage>
        <taxon>Bacteria</taxon>
        <taxon>Pseudomonadati</taxon>
        <taxon>Acidobacteriota</taxon>
        <taxon>Terriglobia</taxon>
        <taxon>Terriglobales</taxon>
        <taxon>Acidobacteriaceae</taxon>
        <taxon>Granulicella</taxon>
    </lineage>
</organism>
<dbReference type="InterPro" id="IPR052162">
    <property type="entry name" value="Sensor_kinase/Photoreceptor"/>
</dbReference>
<evidence type="ECO:0000259" key="7">
    <source>
        <dbReference type="PROSITE" id="PS50112"/>
    </source>
</evidence>
<dbReference type="SUPFAM" id="SSF55874">
    <property type="entry name" value="ATPase domain of HSP90 chaperone/DNA topoisomerase II/histidine kinase"/>
    <property type="match status" value="1"/>
</dbReference>
<dbReference type="Pfam" id="PF02518">
    <property type="entry name" value="HATPase_c"/>
    <property type="match status" value="1"/>
</dbReference>
<dbReference type="EC" id="2.7.13.3" evidence="2"/>
<dbReference type="Gene3D" id="3.30.450.40">
    <property type="match status" value="1"/>
</dbReference>
<reference evidence="9 10" key="1">
    <citation type="submission" date="2020-07" db="EMBL/GenBank/DDBJ databases">
        <title>Genomic Encyclopedia of Type Strains, Phase IV (KMG-V): Genome sequencing to study the core and pangenomes of soil and plant-associated prokaryotes.</title>
        <authorList>
            <person name="Whitman W."/>
        </authorList>
    </citation>
    <scope>NUCLEOTIDE SEQUENCE [LARGE SCALE GENOMIC DNA]</scope>
    <source>
        <strain evidence="9 10">X4EP2</strain>
    </source>
</reference>
<evidence type="ECO:0000313" key="9">
    <source>
        <dbReference type="EMBL" id="NYF80626.1"/>
    </source>
</evidence>
<proteinExistence type="predicted"/>
<dbReference type="Gene3D" id="3.30.565.10">
    <property type="entry name" value="Histidine kinase-like ATPase, C-terminal domain"/>
    <property type="match status" value="1"/>
</dbReference>
<protein>
    <recommendedName>
        <fullName evidence="2">histidine kinase</fullName>
        <ecNumber evidence="2">2.7.13.3</ecNumber>
    </recommendedName>
</protein>
<sequence length="786" mass="88780">MSIVRAISSEFRLEKLIDTLMAIALEHAGADHGFLICLQGVELRIEAEAFFSHNNLQIRPRQDGVTATDIPVSILHRAIKTQQSVVVNDCATPNPFSDDEYLYSKSVRSIICVPLMKNAEVNRVLYLENSTEKNAFTPTRIALLEFLATQAAVSLEKADRCTKASRSDDDPRLILNTIPIVAFVCAADGTLEFYNQCWLDYTGFTLEQSLGDGWMAALHPDDLGELLAKRRARLANGKAAEHEARIRRFDGQYRWFVIRVAPLRNQSGDVEKWYGACTDIEGQKVEEQNLKRSERYLLEAQQLSHCGSWSWNVRTRTGFWSQELFHILGYDPETISPTLELFLARVHPEDRPRMEAVVKVEMSGSDADLPSDYRIVLPDGTIKHLHAIAHPVRNDLGEVVEVVGSSMDVTERYRNEQLVRESEQMLRRTIATIPGLWSATNGGEIDFMNDRYLSYYAGDEVEGFADQGWLSHIHPDEVGEVTRQWTESVATGRPFASEFRRKQPDGSYWWFKNLGWPLRNSFGQIVRWYGLLLDTNERRNREQEMQRLQGSLARAMRLATAGELAASIAHEVSQPVAAVLSNAEASMHWLSESTLNLPNARRDVQRIVRDASDAAEVISRVRELFKRSVPKNSALNLNEIIAEVLRLMHNELLRRSLSVETELEEHLPHAWGDRVQIQQVILNLLLNGMEAMNGLTGGLRRLVISSKREGATELLVQIRDYGVGLKDGDSVFESFFTTKENGIGMGLSICRSIIHAHQGRIWTAPCEGPGASFRFTLPMEKLELPS</sequence>
<dbReference type="SMART" id="SM00091">
    <property type="entry name" value="PAS"/>
    <property type="match status" value="3"/>
</dbReference>
<dbReference type="InterPro" id="IPR036890">
    <property type="entry name" value="HATPase_C_sf"/>
</dbReference>
<dbReference type="Proteomes" id="UP000589520">
    <property type="component" value="Unassembled WGS sequence"/>
</dbReference>